<dbReference type="EMBL" id="GBXM01067725">
    <property type="protein sequence ID" value="JAH40852.1"/>
    <property type="molecule type" value="Transcribed_RNA"/>
</dbReference>
<keyword evidence="1" id="KW-0472">Membrane</keyword>
<name>A0A0E9SHY3_ANGAN</name>
<keyword evidence="1" id="KW-1133">Transmembrane helix</keyword>
<reference evidence="2" key="2">
    <citation type="journal article" date="2015" name="Fish Shellfish Immunol.">
        <title>Early steps in the European eel (Anguilla anguilla)-Vibrio vulnificus interaction in the gills: Role of the RtxA13 toxin.</title>
        <authorList>
            <person name="Callol A."/>
            <person name="Pajuelo D."/>
            <person name="Ebbesson L."/>
            <person name="Teles M."/>
            <person name="MacKenzie S."/>
            <person name="Amaro C."/>
        </authorList>
    </citation>
    <scope>NUCLEOTIDE SEQUENCE</scope>
</reference>
<evidence type="ECO:0000313" key="2">
    <source>
        <dbReference type="EMBL" id="JAH40852.1"/>
    </source>
</evidence>
<evidence type="ECO:0000256" key="1">
    <source>
        <dbReference type="SAM" id="Phobius"/>
    </source>
</evidence>
<organism evidence="2">
    <name type="scientific">Anguilla anguilla</name>
    <name type="common">European freshwater eel</name>
    <name type="synonym">Muraena anguilla</name>
    <dbReference type="NCBI Taxonomy" id="7936"/>
    <lineage>
        <taxon>Eukaryota</taxon>
        <taxon>Metazoa</taxon>
        <taxon>Chordata</taxon>
        <taxon>Craniata</taxon>
        <taxon>Vertebrata</taxon>
        <taxon>Euteleostomi</taxon>
        <taxon>Actinopterygii</taxon>
        <taxon>Neopterygii</taxon>
        <taxon>Teleostei</taxon>
        <taxon>Anguilliformes</taxon>
        <taxon>Anguillidae</taxon>
        <taxon>Anguilla</taxon>
    </lineage>
</organism>
<dbReference type="AlphaFoldDB" id="A0A0E9SHY3"/>
<proteinExistence type="predicted"/>
<sequence length="75" mass="8884">MAQLPFIWAGTYSLCECAFIFYTEIWGHQLNMAMIWDFLYYTISSFSDCFCTPCKIYKVSRDLPKVCHCFPFRAL</sequence>
<keyword evidence="1" id="KW-0812">Transmembrane</keyword>
<feature type="transmembrane region" description="Helical" evidence="1">
    <location>
        <begin position="6"/>
        <end position="25"/>
    </location>
</feature>
<reference evidence="2" key="1">
    <citation type="submission" date="2014-11" db="EMBL/GenBank/DDBJ databases">
        <authorList>
            <person name="Amaro Gonzalez C."/>
        </authorList>
    </citation>
    <scope>NUCLEOTIDE SEQUENCE</scope>
</reference>
<protein>
    <submittedName>
        <fullName evidence="2">Uncharacterized protein</fullName>
    </submittedName>
</protein>
<accession>A0A0E9SHY3</accession>